<dbReference type="EMBL" id="CP025003">
    <property type="protein sequence ID" value="ATZ93257.1"/>
    <property type="molecule type" value="Genomic_DNA"/>
</dbReference>
<sequence length="225" mass="25621">MNRRMFIISGLALGLYGVTHRTYSALTKKPIIINTALINDEQQIIGRLDKFLFKKGQCSFSDSKGRIPVKFILRFFEKDTMKPLTGAKVGLCLSDAFKAQGKTPSVNNTCNATWAEVTESNHLEFATHIPKITLKKDRLMNPIDFIIRKEDKFSISRFNFSNDFLQTRRDLHTEVKNGVYTHTLTDRALEVYGQDVDSAVAELVPEMMNGYFHVAMDFIVEDLNS</sequence>
<dbReference type="KEGG" id="dfn:CVE23_04250"/>
<evidence type="ECO:0000313" key="1">
    <source>
        <dbReference type="EMBL" id="ATZ93257.1"/>
    </source>
</evidence>
<gene>
    <name evidence="1" type="ORF">CVE23_04250</name>
</gene>
<dbReference type="AlphaFoldDB" id="A0A2K8QIC5"/>
<reference evidence="2" key="1">
    <citation type="journal article" date="2018" name="Genome Announc.">
        <title>Complete genome sequence of a Dickeya fangzhongdai type strain causing bleeding canker of pear tree trunks.</title>
        <authorList>
            <person name="Zhao Y."/>
            <person name="Tian Y."/>
            <person name="Li X."/>
            <person name="Hu B."/>
        </authorList>
    </citation>
    <scope>NUCLEOTIDE SEQUENCE [LARGE SCALE GENOMIC DNA]</scope>
    <source>
        <strain evidence="2">DSM 101947</strain>
    </source>
</reference>
<proteinExistence type="predicted"/>
<organism evidence="1 2">
    <name type="scientific">Dickeya fangzhongdai</name>
    <dbReference type="NCBI Taxonomy" id="1778540"/>
    <lineage>
        <taxon>Bacteria</taxon>
        <taxon>Pseudomonadati</taxon>
        <taxon>Pseudomonadota</taxon>
        <taxon>Gammaproteobacteria</taxon>
        <taxon>Enterobacterales</taxon>
        <taxon>Pectobacteriaceae</taxon>
        <taxon>Dickeya</taxon>
    </lineage>
</organism>
<dbReference type="Proteomes" id="UP000231901">
    <property type="component" value="Chromosome"/>
</dbReference>
<keyword evidence="2" id="KW-1185">Reference proteome</keyword>
<protein>
    <submittedName>
        <fullName evidence="1">Uncharacterized protein</fullName>
    </submittedName>
</protein>
<name>A0A2K8QIC5_9GAMM</name>
<accession>A0A2K8QIC5</accession>
<evidence type="ECO:0000313" key="2">
    <source>
        <dbReference type="Proteomes" id="UP000231901"/>
    </source>
</evidence>